<dbReference type="OrthoDB" id="2110451at2759"/>
<feature type="transmembrane region" description="Helical" evidence="6">
    <location>
        <begin position="206"/>
        <end position="223"/>
    </location>
</feature>
<dbReference type="GeneID" id="19135060"/>
<feature type="region of interest" description="Disordered" evidence="5">
    <location>
        <begin position="1256"/>
        <end position="1282"/>
    </location>
</feature>
<feature type="compositionally biased region" description="Gly residues" evidence="5">
    <location>
        <begin position="401"/>
        <end position="414"/>
    </location>
</feature>
<feature type="domain" description="Anaphase-promoting complex subunit 4-like WD40" evidence="7">
    <location>
        <begin position="499"/>
        <end position="600"/>
    </location>
</feature>
<dbReference type="InterPro" id="IPR008521">
    <property type="entry name" value="Mg_trans_NIPA"/>
</dbReference>
<evidence type="ECO:0000256" key="4">
    <source>
        <dbReference type="ARBA" id="ARBA00023136"/>
    </source>
</evidence>
<gene>
    <name evidence="9" type="ORF">COCSADRAFT_24362</name>
</gene>
<feature type="transmembrane region" description="Helical" evidence="6">
    <location>
        <begin position="144"/>
        <end position="160"/>
    </location>
</feature>
<dbReference type="InterPro" id="IPR037185">
    <property type="entry name" value="EmrE-like"/>
</dbReference>
<proteinExistence type="predicted"/>
<evidence type="ECO:0000256" key="2">
    <source>
        <dbReference type="ARBA" id="ARBA00022692"/>
    </source>
</evidence>
<organism evidence="9 10">
    <name type="scientific">Cochliobolus sativus (strain ND90Pr / ATCC 201652)</name>
    <name type="common">Common root rot and spot blotch fungus</name>
    <name type="synonym">Bipolaris sorokiniana</name>
    <dbReference type="NCBI Taxonomy" id="665912"/>
    <lineage>
        <taxon>Eukaryota</taxon>
        <taxon>Fungi</taxon>
        <taxon>Dikarya</taxon>
        <taxon>Ascomycota</taxon>
        <taxon>Pezizomycotina</taxon>
        <taxon>Dothideomycetes</taxon>
        <taxon>Pleosporomycetidae</taxon>
        <taxon>Pleosporales</taxon>
        <taxon>Pleosporineae</taxon>
        <taxon>Pleosporaceae</taxon>
        <taxon>Bipolaris</taxon>
    </lineage>
</organism>
<feature type="transmembrane region" description="Helical" evidence="6">
    <location>
        <begin position="244"/>
        <end position="264"/>
    </location>
</feature>
<dbReference type="SUPFAM" id="SSF103481">
    <property type="entry name" value="Multidrug resistance efflux transporter EmrE"/>
    <property type="match status" value="1"/>
</dbReference>
<dbReference type="OMA" id="PPALPFM"/>
<evidence type="ECO:0000256" key="3">
    <source>
        <dbReference type="ARBA" id="ARBA00022989"/>
    </source>
</evidence>
<reference evidence="9 10" key="1">
    <citation type="journal article" date="2012" name="PLoS Pathog.">
        <title>Diverse lifestyles and strategies of plant pathogenesis encoded in the genomes of eighteen Dothideomycetes fungi.</title>
        <authorList>
            <person name="Ohm R.A."/>
            <person name="Feau N."/>
            <person name="Henrissat B."/>
            <person name="Schoch C.L."/>
            <person name="Horwitz B.A."/>
            <person name="Barry K.W."/>
            <person name="Condon B.J."/>
            <person name="Copeland A.C."/>
            <person name="Dhillon B."/>
            <person name="Glaser F."/>
            <person name="Hesse C.N."/>
            <person name="Kosti I."/>
            <person name="LaButti K."/>
            <person name="Lindquist E.A."/>
            <person name="Lucas S."/>
            <person name="Salamov A.A."/>
            <person name="Bradshaw R.E."/>
            <person name="Ciuffetti L."/>
            <person name="Hamelin R.C."/>
            <person name="Kema G.H.J."/>
            <person name="Lawrence C."/>
            <person name="Scott J.A."/>
            <person name="Spatafora J.W."/>
            <person name="Turgeon B.G."/>
            <person name="de Wit P.J.G.M."/>
            <person name="Zhong S."/>
            <person name="Goodwin S.B."/>
            <person name="Grigoriev I.V."/>
        </authorList>
    </citation>
    <scope>NUCLEOTIDE SEQUENCE [LARGE SCALE GENOMIC DNA]</scope>
    <source>
        <strain evidence="10">ND90Pr / ATCC 201652</strain>
    </source>
</reference>
<comment type="subcellular location">
    <subcellularLocation>
        <location evidence="1">Membrane</location>
        <topology evidence="1">Multi-pass membrane protein</topology>
    </subcellularLocation>
</comment>
<dbReference type="GO" id="GO:0016020">
    <property type="term" value="C:membrane"/>
    <property type="evidence" value="ECO:0007669"/>
    <property type="project" value="UniProtKB-SubCell"/>
</dbReference>
<feature type="compositionally biased region" description="Polar residues" evidence="5">
    <location>
        <begin position="334"/>
        <end position="344"/>
    </location>
</feature>
<feature type="region of interest" description="Disordered" evidence="5">
    <location>
        <begin position="1337"/>
        <end position="1381"/>
    </location>
</feature>
<reference evidence="10" key="2">
    <citation type="journal article" date="2013" name="PLoS Genet.">
        <title>Comparative genome structure, secondary metabolite, and effector coding capacity across Cochliobolus pathogens.</title>
        <authorList>
            <person name="Condon B.J."/>
            <person name="Leng Y."/>
            <person name="Wu D."/>
            <person name="Bushley K.E."/>
            <person name="Ohm R.A."/>
            <person name="Otillar R."/>
            <person name="Martin J."/>
            <person name="Schackwitz W."/>
            <person name="Grimwood J."/>
            <person name="MohdZainudin N."/>
            <person name="Xue C."/>
            <person name="Wang R."/>
            <person name="Manning V.A."/>
            <person name="Dhillon B."/>
            <person name="Tu Z.J."/>
            <person name="Steffenson B.J."/>
            <person name="Salamov A."/>
            <person name="Sun H."/>
            <person name="Lowry S."/>
            <person name="LaButti K."/>
            <person name="Han J."/>
            <person name="Copeland A."/>
            <person name="Lindquist E."/>
            <person name="Barry K."/>
            <person name="Schmutz J."/>
            <person name="Baker S.E."/>
            <person name="Ciuffetti L.M."/>
            <person name="Grigoriev I.V."/>
            <person name="Zhong S."/>
            <person name="Turgeon B.G."/>
        </authorList>
    </citation>
    <scope>NUCLEOTIDE SEQUENCE [LARGE SCALE GENOMIC DNA]</scope>
    <source>
        <strain evidence="10">ND90Pr / ATCC 201652</strain>
    </source>
</reference>
<keyword evidence="4 6" id="KW-0472">Membrane</keyword>
<dbReference type="eggNOG" id="KOG2922">
    <property type="taxonomic scope" value="Eukaryota"/>
</dbReference>
<feature type="region of interest" description="Disordered" evidence="5">
    <location>
        <begin position="369"/>
        <end position="414"/>
    </location>
</feature>
<dbReference type="Proteomes" id="UP000016934">
    <property type="component" value="Unassembled WGS sequence"/>
</dbReference>
<evidence type="ECO:0000256" key="1">
    <source>
        <dbReference type="ARBA" id="ARBA00004141"/>
    </source>
</evidence>
<evidence type="ECO:0000256" key="5">
    <source>
        <dbReference type="SAM" id="MobiDB-lite"/>
    </source>
</evidence>
<dbReference type="GO" id="GO:0015095">
    <property type="term" value="F:magnesium ion transmembrane transporter activity"/>
    <property type="evidence" value="ECO:0007669"/>
    <property type="project" value="InterPro"/>
</dbReference>
<feature type="compositionally biased region" description="Basic and acidic residues" evidence="5">
    <location>
        <begin position="380"/>
        <end position="396"/>
    </location>
</feature>
<name>M2SG55_COCSN</name>
<feature type="compositionally biased region" description="Acidic residues" evidence="5">
    <location>
        <begin position="1350"/>
        <end position="1359"/>
    </location>
</feature>
<dbReference type="EMBL" id="KB445640">
    <property type="protein sequence ID" value="EMD66238.1"/>
    <property type="molecule type" value="Genomic_DNA"/>
</dbReference>
<evidence type="ECO:0008006" key="11">
    <source>
        <dbReference type="Google" id="ProtNLM"/>
    </source>
</evidence>
<feature type="region of interest" description="Disordered" evidence="5">
    <location>
        <begin position="300"/>
        <end position="344"/>
    </location>
</feature>
<evidence type="ECO:0000256" key="6">
    <source>
        <dbReference type="SAM" id="Phobius"/>
    </source>
</evidence>
<dbReference type="STRING" id="665912.M2SG55"/>
<dbReference type="KEGG" id="bsc:COCSADRAFT_24362"/>
<feature type="transmembrane region" description="Helical" evidence="6">
    <location>
        <begin position="791"/>
        <end position="812"/>
    </location>
</feature>
<keyword evidence="10" id="KW-1185">Reference proteome</keyword>
<feature type="transmembrane region" description="Helical" evidence="6">
    <location>
        <begin position="6"/>
        <end position="26"/>
    </location>
</feature>
<dbReference type="Pfam" id="PF05653">
    <property type="entry name" value="Mg_trans_NIPA"/>
    <property type="match status" value="1"/>
</dbReference>
<keyword evidence="3 6" id="KW-1133">Transmembrane helix</keyword>
<feature type="transmembrane region" description="Helical" evidence="6">
    <location>
        <begin position="270"/>
        <end position="289"/>
    </location>
</feature>
<dbReference type="Pfam" id="PF12896">
    <property type="entry name" value="ANAPC4"/>
    <property type="match status" value="1"/>
</dbReference>
<dbReference type="RefSeq" id="XP_007697435.1">
    <property type="nucleotide sequence ID" value="XM_007699245.1"/>
</dbReference>
<dbReference type="InterPro" id="IPR024790">
    <property type="entry name" value="APC4_long_dom"/>
</dbReference>
<evidence type="ECO:0000259" key="7">
    <source>
        <dbReference type="Pfam" id="PF12894"/>
    </source>
</evidence>
<dbReference type="PANTHER" id="PTHR12570">
    <property type="match status" value="1"/>
</dbReference>
<accession>M2SG55</accession>
<sequence>MVEDKYIGLMLAMSSSLAIGASFVITKKGLNASIEKHGFDGDGFGYLQNPVWWAGIITMVLGEIFNFAAYAFAPAILVTPLGALSVLIGAVLGSYFLDEQLGRLGKIGCAICLIGSVIIVLHAPPDKEVQSVEEILDLALQPGFLFYCAFCVVFCVFMIYKIAPKYGRKNPLIYLSICSTSGSVSIMFIKAFGIALKMTFAGNNQFTHPSTYVFVILVVGCILTQMNYFNKALSQFSTNIVNPLYYVTFTTCTLVASCLLFQGFNTTSAVNTISLLCGFLIIFSGVYLLNLSREDPCADPALGSRFDGPPSDAISGFPTRRSMQSRRSGDPYEHQSNGVIRNSRSSYADAGDRSALMHDYDAENQFELGDLAGDSDDDLESGRNTKRPSFDEETRLSGRLSGTGRGRYGFEGLGDGPRDKGAGHLYLYYDSMTWIPREIPAIMLGIISPQMNIRHSYSESSRRASKSAIMATANSSKEHQLLQQAEKTLLHPIHPHLISYCPSMDLVAVVTDEENLDVYRINGQRAFGLKRKSEGVCVDAMQWEFNGKSIAVSWSDGSTDLISAETGKVTHKDVMLPDVEEGNGSMTEEAPARVKCIGWGLNFINVDAVKKRTGLMSKTNGATSEKTDAFENPTTEDWDAFKDDITLEDFLQRQPDFQTLDIAPDLPDQLAMMDTDALLPKLPAIPLPPALPFMRISQADSGAFGSQAEVDSLLHSHHLKDHNSVDMFIRLSDRGTVHPSIYDSLETVNVQLPKAWNTLHMPLLHTSHPYSCTHSLLMRTISAASPARKSIAFVPLTLNFIPTAGIYLHLIAAKTSQLQNLLLYITQTLQRVRAFFKHAQDLPRKFMMNISETLEEKELGDLVTNLFHIACTGSCNPTMKEWLVDELAEAGHKRWDTTVTSSFTTLLALLHENLIPALDRCSIVISRLRGLAQFHDRDWIFSGHITDFSALLETLKNMRLLAHTAMLYATEEKRQFYSFSKWLRFTIDFQATEPESQSRVEMEQRDPGVDVSQVLAYIQYGLTKSDVALYLGPEAQLDPKSREKEAASYEDTKRAIALLKEGATFKEEALCLEHVLRHLATGVTGLLKQVSKWQQANIQMDSGLVLEDMGAEDEESNIVADIRMVSEKPSQETFCDTVSTYILFSSKSTPAHLHIHRLAHAQSISHLARDLHSHAISTLDFSTGEASSTKILDAKFADDENLLVLLQLSPSNGDRKKHSKPTNVIVSLPYTHTTVPSVHKQPHQQQHQKEQLISFTSPTSPASVPSCLLPQGKPVAHSSRHTIHVTPEDVEKHTRHVFEGRFTPLKLVVNGRKDRRVIVVLGSDRKHYRILDMDYSVKKKRRKSKASADVEQDDDDSGSDQDGHQGYISQHVDGDVEMGGA</sequence>
<dbReference type="PANTHER" id="PTHR12570:SF85">
    <property type="entry name" value="DUF803 DOMAIN MEMBRANE PROTEIN (AFU_ORTHOLOGUE AFUA_1G15880)"/>
    <property type="match status" value="1"/>
</dbReference>
<feature type="transmembrane region" description="Helical" evidence="6">
    <location>
        <begin position="78"/>
        <end position="97"/>
    </location>
</feature>
<keyword evidence="2 6" id="KW-0812">Transmembrane</keyword>
<evidence type="ECO:0000259" key="8">
    <source>
        <dbReference type="Pfam" id="PF12896"/>
    </source>
</evidence>
<feature type="transmembrane region" description="Helical" evidence="6">
    <location>
        <begin position="172"/>
        <end position="194"/>
    </location>
</feature>
<feature type="transmembrane region" description="Helical" evidence="6">
    <location>
        <begin position="104"/>
        <end position="124"/>
    </location>
</feature>
<dbReference type="InterPro" id="IPR024977">
    <property type="entry name" value="Apc4-like_WD40_dom"/>
</dbReference>
<feature type="domain" description="Anaphase-promoting complex subunit 4 long" evidence="8">
    <location>
        <begin position="793"/>
        <end position="993"/>
    </location>
</feature>
<evidence type="ECO:0000313" key="10">
    <source>
        <dbReference type="Proteomes" id="UP000016934"/>
    </source>
</evidence>
<dbReference type="eggNOG" id="KOG4640">
    <property type="taxonomic scope" value="Eukaryota"/>
</dbReference>
<dbReference type="Pfam" id="PF12894">
    <property type="entry name" value="ANAPC4_WD40"/>
    <property type="match status" value="1"/>
</dbReference>
<dbReference type="HOGENOM" id="CLU_255576_0_0_1"/>
<protein>
    <recommendedName>
        <fullName evidence="11">Anaphase-promoting complex subunit 4</fullName>
    </recommendedName>
</protein>
<evidence type="ECO:0000313" key="9">
    <source>
        <dbReference type="EMBL" id="EMD66238.1"/>
    </source>
</evidence>